<proteinExistence type="predicted"/>
<dbReference type="EMBL" id="CP136893">
    <property type="protein sequence ID" value="WOL04375.1"/>
    <property type="molecule type" value="Genomic_DNA"/>
</dbReference>
<evidence type="ECO:0000313" key="1">
    <source>
        <dbReference type="EMBL" id="WOL04375.1"/>
    </source>
</evidence>
<reference evidence="1 2" key="1">
    <citation type="submission" date="2023-10" db="EMBL/GenBank/DDBJ databases">
        <title>Chromosome-scale genome assembly provides insights into flower coloration mechanisms of Canna indica.</title>
        <authorList>
            <person name="Li C."/>
        </authorList>
    </citation>
    <scope>NUCLEOTIDE SEQUENCE [LARGE SCALE GENOMIC DNA]</scope>
    <source>
        <tissue evidence="1">Flower</tissue>
    </source>
</reference>
<accession>A0AAQ3K9H7</accession>
<dbReference type="AlphaFoldDB" id="A0AAQ3K9H7"/>
<name>A0AAQ3K9H7_9LILI</name>
<protein>
    <submittedName>
        <fullName evidence="1">Protein TONNEAU 1a</fullName>
    </submittedName>
</protein>
<keyword evidence="2" id="KW-1185">Reference proteome</keyword>
<sequence length="86" mass="10110">MPEGHHRLLLLEAYLIWTDRKSGSSASMNRKDEYMWRYNAEVSEDVLRAANALENIHLDRKAWNMATYWRHPNDGLLEDDGTVVHQ</sequence>
<dbReference type="Proteomes" id="UP001327560">
    <property type="component" value="Chromosome 4"/>
</dbReference>
<gene>
    <name evidence="1" type="ORF">Cni_G13096</name>
</gene>
<evidence type="ECO:0000313" key="2">
    <source>
        <dbReference type="Proteomes" id="UP001327560"/>
    </source>
</evidence>
<organism evidence="1 2">
    <name type="scientific">Canna indica</name>
    <name type="common">Indian-shot</name>
    <dbReference type="NCBI Taxonomy" id="4628"/>
    <lineage>
        <taxon>Eukaryota</taxon>
        <taxon>Viridiplantae</taxon>
        <taxon>Streptophyta</taxon>
        <taxon>Embryophyta</taxon>
        <taxon>Tracheophyta</taxon>
        <taxon>Spermatophyta</taxon>
        <taxon>Magnoliopsida</taxon>
        <taxon>Liliopsida</taxon>
        <taxon>Zingiberales</taxon>
        <taxon>Cannaceae</taxon>
        <taxon>Canna</taxon>
    </lineage>
</organism>